<gene>
    <name evidence="1" type="ORF">HA142_06685</name>
</gene>
<organism evidence="1 2">
    <name type="scientific">Prochlorococcus marinus str. XMU1401</name>
    <dbReference type="NCBI Taxonomy" id="2052594"/>
    <lineage>
        <taxon>Bacteria</taxon>
        <taxon>Bacillati</taxon>
        <taxon>Cyanobacteriota</taxon>
        <taxon>Cyanophyceae</taxon>
        <taxon>Synechococcales</taxon>
        <taxon>Prochlorococcaceae</taxon>
        <taxon>Prochlorococcus</taxon>
    </lineage>
</organism>
<reference evidence="1" key="1">
    <citation type="submission" date="2020-03" db="EMBL/GenBank/DDBJ databases">
        <title>Genome differentiation and subclade ecological adaptation of Prochlorococcus HLII clade in the global ocean.</title>
        <authorList>
            <person name="Yan W."/>
            <person name="Fen X."/>
            <person name="Zhang W."/>
        </authorList>
    </citation>
    <scope>NUCLEOTIDE SEQUENCE</scope>
    <source>
        <strain evidence="1">XMU1401</strain>
    </source>
</reference>
<proteinExistence type="predicted"/>
<name>A0A8I1X5P3_PROMR</name>
<dbReference type="EMBL" id="JAAORC010000002">
    <property type="protein sequence ID" value="MBO8223197.1"/>
    <property type="molecule type" value="Genomic_DNA"/>
</dbReference>
<dbReference type="Proteomes" id="UP000666562">
    <property type="component" value="Unassembled WGS sequence"/>
</dbReference>
<evidence type="ECO:0000313" key="1">
    <source>
        <dbReference type="EMBL" id="MBO8223197.1"/>
    </source>
</evidence>
<comment type="caution">
    <text evidence="1">The sequence shown here is derived from an EMBL/GenBank/DDBJ whole genome shotgun (WGS) entry which is preliminary data.</text>
</comment>
<sequence length="198" mass="23173">MNKEGTLTPECIFEFDYSNFERDSISSEEDLFEILKDFLWERTEIETEPYLVLDLYIEKEDGEIFEQNLIEKETPLIPDPTDKEPFQLIHEHTLEDASYLFNYFDDDSPLDVEFETYDNGKLLFDIKQAGESCEYESQGDGGTADQFVTFRFLDKTGEIQSLRSAAFAQLPLELNEDNEDEYIQNVKEVAKNFFKNIT</sequence>
<evidence type="ECO:0000313" key="2">
    <source>
        <dbReference type="Proteomes" id="UP000666562"/>
    </source>
</evidence>
<protein>
    <submittedName>
        <fullName evidence="1">Uncharacterized protein</fullName>
    </submittedName>
</protein>
<dbReference type="RefSeq" id="WP_100883866.1">
    <property type="nucleotide sequence ID" value="NZ_JAAORC010000002.1"/>
</dbReference>
<accession>A0A8I1X5P3</accession>
<dbReference type="AlphaFoldDB" id="A0A8I1X5P3"/>